<evidence type="ECO:0000313" key="6">
    <source>
        <dbReference type="Proteomes" id="UP000015559"/>
    </source>
</evidence>
<evidence type="ECO:0000259" key="3">
    <source>
        <dbReference type="PROSITE" id="PS50042"/>
    </source>
</evidence>
<gene>
    <name evidence="5" type="ORF">SCD_n00481</name>
</gene>
<dbReference type="RefSeq" id="WP_021035756.1">
    <property type="nucleotide sequence ID" value="NC_022357.1"/>
</dbReference>
<sequence length="631" mass="70913">MTSAPPNTLILATLDHLSRFAPFDRMEREHLIWLAERLSLGYYAKGEVIASPEQGEVSHFLIIKQGVVQGEQDVVRAQEDAAWLELHEGECFPLGALLSKRPVTSLYRASEDVFCYELSAEDFLALTHKSEAFHDFCTRRIANLLEQSKHIIQAQYSQSSAEQQSMSSPLSAIIRREPIACDPQTPLREVLESMNRHSIGSMIAVDANHKPVGIFTLHDVLSRVTLPGLSLDMPLAKVMSPDPFTLPPHALVHEAALAMAKHGFRHILMVENGRLKGLISEKDLFSLQRVGLRQVSSAIRNAERPECLQQSARDIRELAHNMLAQGVAAEQLTQIISTLNDLLTNRIIELELRENPVGDIEFCWLALGSEGRLEQTLNTDQDNGLIFSVPAGSSAEEVRARLLPFAKRINNSLDACGFPLCKGEVMASNPKWCLSLDEWKNTFDKWIYHGAPMDLLHSTIFFDFRPLFGAEHLAIELREWLSIEARKNTRFLHQLAVNAMKNRPPLGMVRDFVIGEGHTLDLKLNGITPFVDAARIFSLAHGITATNTLQRLREIAEPLNIKPHDAEAYGDAFLFIQLLRLRLHHEQTEGGESLTNKVNPDSLNNLDQRILKEAFRQARKLQTKLGLDYQV</sequence>
<dbReference type="AlphaFoldDB" id="S6AII3"/>
<dbReference type="SUPFAM" id="SSF54631">
    <property type="entry name" value="CBS-domain pair"/>
    <property type="match status" value="1"/>
</dbReference>
<reference evidence="5 6" key="1">
    <citation type="journal article" date="2012" name="Appl. Environ. Microbiol.">
        <title>Draft genome sequence of a psychrotolerant sulfur-oxidizing bacterium, Sulfuricella denitrificans skB26, and proteomic insights into cold adaptation.</title>
        <authorList>
            <person name="Watanabe T."/>
            <person name="Kojima H."/>
            <person name="Fukui M."/>
        </authorList>
    </citation>
    <scope>NUCLEOTIDE SEQUENCE [LARGE SCALE GENOMIC DNA]</scope>
    <source>
        <strain evidence="6">skB26</strain>
    </source>
</reference>
<name>S6AII3_SULDS</name>
<dbReference type="GO" id="GO:0008773">
    <property type="term" value="F:[protein-PII] uridylyltransferase activity"/>
    <property type="evidence" value="ECO:0007669"/>
    <property type="project" value="InterPro"/>
</dbReference>
<dbReference type="InterPro" id="IPR051257">
    <property type="entry name" value="Diverse_CBS-Domain"/>
</dbReference>
<dbReference type="SMART" id="SM00116">
    <property type="entry name" value="CBS"/>
    <property type="match status" value="2"/>
</dbReference>
<organism evidence="5 6">
    <name type="scientific">Sulfuricella denitrificans (strain DSM 22764 / NBRC 105220 / skB26)</name>
    <dbReference type="NCBI Taxonomy" id="1163617"/>
    <lineage>
        <taxon>Bacteria</taxon>
        <taxon>Pseudomonadati</taxon>
        <taxon>Pseudomonadota</taxon>
        <taxon>Betaproteobacteria</taxon>
        <taxon>Nitrosomonadales</taxon>
        <taxon>Sulfuricellaceae</taxon>
        <taxon>Sulfuricella</taxon>
    </lineage>
</organism>
<dbReference type="PROSITE" id="PS51371">
    <property type="entry name" value="CBS"/>
    <property type="match status" value="2"/>
</dbReference>
<dbReference type="InterPro" id="IPR018821">
    <property type="entry name" value="DUF294_put_nucleoTrafse_sb-bd"/>
</dbReference>
<evidence type="ECO:0000256" key="2">
    <source>
        <dbReference type="PROSITE-ProRule" id="PRU00703"/>
    </source>
</evidence>
<dbReference type="KEGG" id="sdr:SCD_n00481"/>
<evidence type="ECO:0000259" key="4">
    <source>
        <dbReference type="PROSITE" id="PS51371"/>
    </source>
</evidence>
<dbReference type="Pfam" id="PF10335">
    <property type="entry name" value="DUF294_C"/>
    <property type="match status" value="1"/>
</dbReference>
<dbReference type="InterPro" id="IPR014710">
    <property type="entry name" value="RmlC-like_jellyroll"/>
</dbReference>
<dbReference type="InterPro" id="IPR000644">
    <property type="entry name" value="CBS_dom"/>
</dbReference>
<dbReference type="InterPro" id="IPR018490">
    <property type="entry name" value="cNMP-bd_dom_sf"/>
</dbReference>
<dbReference type="InterPro" id="IPR000595">
    <property type="entry name" value="cNMP-bd_dom"/>
</dbReference>
<dbReference type="SUPFAM" id="SSF51206">
    <property type="entry name" value="cAMP-binding domain-like"/>
    <property type="match status" value="1"/>
</dbReference>
<dbReference type="CDD" id="cd17771">
    <property type="entry name" value="CBS_pair_CAP-ED_NT_Pol-beta-like_DUF294_assoc"/>
    <property type="match status" value="1"/>
</dbReference>
<dbReference type="eggNOG" id="COG2905">
    <property type="taxonomic scope" value="Bacteria"/>
</dbReference>
<dbReference type="InterPro" id="IPR005105">
    <property type="entry name" value="GlnD_Uridyltrans_N"/>
</dbReference>
<dbReference type="Pfam" id="PF03445">
    <property type="entry name" value="DUF294"/>
    <property type="match status" value="1"/>
</dbReference>
<dbReference type="PANTHER" id="PTHR43080">
    <property type="entry name" value="CBS DOMAIN-CONTAINING PROTEIN CBSX3, MITOCHONDRIAL"/>
    <property type="match status" value="1"/>
</dbReference>
<evidence type="ECO:0000313" key="5">
    <source>
        <dbReference type="EMBL" id="BAN34329.1"/>
    </source>
</evidence>
<feature type="domain" description="CBS" evidence="4">
    <location>
        <begin position="239"/>
        <end position="295"/>
    </location>
</feature>
<accession>S6AII3</accession>
<dbReference type="CDD" id="cd05401">
    <property type="entry name" value="NT_GlnE_GlnD_like"/>
    <property type="match status" value="1"/>
</dbReference>
<dbReference type="Gene3D" id="2.60.120.10">
    <property type="entry name" value="Jelly Rolls"/>
    <property type="match status" value="1"/>
</dbReference>
<keyword evidence="1 2" id="KW-0129">CBS domain</keyword>
<dbReference type="OrthoDB" id="9808528at2"/>
<dbReference type="Proteomes" id="UP000015559">
    <property type="component" value="Chromosome"/>
</dbReference>
<dbReference type="Gene3D" id="3.10.580.10">
    <property type="entry name" value="CBS-domain"/>
    <property type="match status" value="1"/>
</dbReference>
<proteinExistence type="predicted"/>
<dbReference type="HOGENOM" id="CLU_027866_1_0_4"/>
<feature type="domain" description="CBS" evidence="4">
    <location>
        <begin position="174"/>
        <end position="231"/>
    </location>
</feature>
<dbReference type="EMBL" id="AP013066">
    <property type="protein sequence ID" value="BAN34329.1"/>
    <property type="molecule type" value="Genomic_DNA"/>
</dbReference>
<dbReference type="PROSITE" id="PS50042">
    <property type="entry name" value="CNMP_BINDING_3"/>
    <property type="match status" value="1"/>
</dbReference>
<protein>
    <submittedName>
        <fullName evidence="5">CBS signal-transduction protein</fullName>
    </submittedName>
</protein>
<evidence type="ECO:0000256" key="1">
    <source>
        <dbReference type="ARBA" id="ARBA00023122"/>
    </source>
</evidence>
<dbReference type="InterPro" id="IPR046342">
    <property type="entry name" value="CBS_dom_sf"/>
</dbReference>
<feature type="domain" description="Cyclic nucleotide-binding" evidence="3">
    <location>
        <begin position="22"/>
        <end position="126"/>
    </location>
</feature>
<dbReference type="STRING" id="1163617.SCD_n00481"/>
<dbReference type="CDD" id="cd00038">
    <property type="entry name" value="CAP_ED"/>
    <property type="match status" value="1"/>
</dbReference>
<keyword evidence="6" id="KW-1185">Reference proteome</keyword>
<dbReference type="Pfam" id="PF00571">
    <property type="entry name" value="CBS"/>
    <property type="match status" value="2"/>
</dbReference>
<dbReference type="PANTHER" id="PTHR43080:SF2">
    <property type="entry name" value="CBS DOMAIN-CONTAINING PROTEIN"/>
    <property type="match status" value="1"/>
</dbReference>